<gene>
    <name evidence="1" type="ORF">MM415B02485_0002</name>
</gene>
<accession>A0A6M3L9M0</accession>
<sequence length="71" mass="8185">MPKSKLVEVEIEDRKGGWNLSGPTFLEPVLIIEAAERRMEILKYEALIEMLKILQSEGGYFEEQPVTICHH</sequence>
<dbReference type="AlphaFoldDB" id="A0A6M3L9M0"/>
<protein>
    <submittedName>
        <fullName evidence="1">Uncharacterized protein</fullName>
    </submittedName>
</protein>
<name>A0A6M3L9M0_9ZZZZ</name>
<organism evidence="1">
    <name type="scientific">viral metagenome</name>
    <dbReference type="NCBI Taxonomy" id="1070528"/>
    <lineage>
        <taxon>unclassified sequences</taxon>
        <taxon>metagenomes</taxon>
        <taxon>organismal metagenomes</taxon>
    </lineage>
</organism>
<proteinExistence type="predicted"/>
<evidence type="ECO:0000313" key="1">
    <source>
        <dbReference type="EMBL" id="QJA89875.1"/>
    </source>
</evidence>
<dbReference type="EMBL" id="MT142875">
    <property type="protein sequence ID" value="QJA89875.1"/>
    <property type="molecule type" value="Genomic_DNA"/>
</dbReference>
<reference evidence="1" key="1">
    <citation type="submission" date="2020-03" db="EMBL/GenBank/DDBJ databases">
        <title>The deep terrestrial virosphere.</title>
        <authorList>
            <person name="Holmfeldt K."/>
            <person name="Nilsson E."/>
            <person name="Simone D."/>
            <person name="Lopez-Fernandez M."/>
            <person name="Wu X."/>
            <person name="de Brujin I."/>
            <person name="Lundin D."/>
            <person name="Andersson A."/>
            <person name="Bertilsson S."/>
            <person name="Dopson M."/>
        </authorList>
    </citation>
    <scope>NUCLEOTIDE SEQUENCE</scope>
    <source>
        <strain evidence="1">MM415B02485</strain>
    </source>
</reference>